<dbReference type="InterPro" id="IPR024185">
    <property type="entry name" value="FTHF_cligase-like_sf"/>
</dbReference>
<keyword evidence="2 4" id="KW-0547">Nucleotide-binding</keyword>
<name>A0A1S7SE05_AGRTU</name>
<evidence type="ECO:0000256" key="4">
    <source>
        <dbReference type="RuleBase" id="RU361279"/>
    </source>
</evidence>
<dbReference type="NCBIfam" id="TIGR02727">
    <property type="entry name" value="MTHFS_bact"/>
    <property type="match status" value="1"/>
</dbReference>
<dbReference type="GO" id="GO:0009396">
    <property type="term" value="P:folic acid-containing compound biosynthetic process"/>
    <property type="evidence" value="ECO:0007669"/>
    <property type="project" value="TreeGrafter"/>
</dbReference>
<accession>A0A1S7SE05</accession>
<dbReference type="Pfam" id="PF01812">
    <property type="entry name" value="5-FTHF_cyc-lig"/>
    <property type="match status" value="1"/>
</dbReference>
<keyword evidence="3 4" id="KW-0067">ATP-binding</keyword>
<dbReference type="EMBL" id="FBWC01000041">
    <property type="protein sequence ID" value="CUX67530.1"/>
    <property type="molecule type" value="Genomic_DNA"/>
</dbReference>
<dbReference type="PANTHER" id="PTHR23407:SF1">
    <property type="entry name" value="5-FORMYLTETRAHYDROFOLATE CYCLO-LIGASE"/>
    <property type="match status" value="1"/>
</dbReference>
<comment type="similarity">
    <text evidence="1 4">Belongs to the 5-formyltetrahydrofolate cyclo-ligase family.</text>
</comment>
<dbReference type="PANTHER" id="PTHR23407">
    <property type="entry name" value="ATPASE INHIBITOR/5-FORMYLTETRAHYDROFOLATE CYCLO-LIGASE"/>
    <property type="match status" value="1"/>
</dbReference>
<protein>
    <recommendedName>
        <fullName evidence="4">5-formyltetrahydrofolate cyclo-ligase</fullName>
        <ecNumber evidence="4">6.3.3.2</ecNumber>
    </recommendedName>
</protein>
<evidence type="ECO:0000256" key="1">
    <source>
        <dbReference type="ARBA" id="ARBA00010638"/>
    </source>
</evidence>
<evidence type="ECO:0000256" key="3">
    <source>
        <dbReference type="ARBA" id="ARBA00022840"/>
    </source>
</evidence>
<sequence length="236" mass="26894">MDQENDKENPASYASPACSMHEVDPRYMGLGGRDASMKEWRGDERHRLIDLRTLLSSDERDRRTLLLRQHLDRLLPNLRNQNISFYWPFLGEPDLRGWMTSASANGATGLLPVVTEKRRPLTFRSWRVGEELEQGVLNIPVPRHGEERRPDIVIAPVVGFDAQCYRLGFGGGYFDRTLAALDPPPIKIGVGFEFQEIESIRPQAHDIPMDAIVTDVQVRVRPGIHLDIERRMAGEE</sequence>
<evidence type="ECO:0000256" key="2">
    <source>
        <dbReference type="ARBA" id="ARBA00022741"/>
    </source>
</evidence>
<keyword evidence="4" id="KW-0460">Magnesium</keyword>
<dbReference type="SUPFAM" id="SSF100950">
    <property type="entry name" value="NagB/RpiA/CoA transferase-like"/>
    <property type="match status" value="1"/>
</dbReference>
<dbReference type="GO" id="GO:0035999">
    <property type="term" value="P:tetrahydrofolate interconversion"/>
    <property type="evidence" value="ECO:0007669"/>
    <property type="project" value="TreeGrafter"/>
</dbReference>
<keyword evidence="4" id="KW-0479">Metal-binding</keyword>
<evidence type="ECO:0000313" key="5">
    <source>
        <dbReference type="EMBL" id="CUX67530.1"/>
    </source>
</evidence>
<organism evidence="5 6">
    <name type="scientific">Agrobacterium tumefaciens str. Kerr 14</name>
    <dbReference type="NCBI Taxonomy" id="1183424"/>
    <lineage>
        <taxon>Bacteria</taxon>
        <taxon>Pseudomonadati</taxon>
        <taxon>Pseudomonadota</taxon>
        <taxon>Alphaproteobacteria</taxon>
        <taxon>Hyphomicrobiales</taxon>
        <taxon>Rhizobiaceae</taxon>
        <taxon>Rhizobium/Agrobacterium group</taxon>
        <taxon>Agrobacterium</taxon>
        <taxon>Agrobacterium tumefaciens complex</taxon>
    </lineage>
</organism>
<dbReference type="GO" id="GO:0046872">
    <property type="term" value="F:metal ion binding"/>
    <property type="evidence" value="ECO:0007669"/>
    <property type="project" value="UniProtKB-KW"/>
</dbReference>
<dbReference type="Gene3D" id="3.40.50.10420">
    <property type="entry name" value="NagB/RpiA/CoA transferase-like"/>
    <property type="match status" value="1"/>
</dbReference>
<dbReference type="InterPro" id="IPR002698">
    <property type="entry name" value="FTHF_cligase"/>
</dbReference>
<dbReference type="RefSeq" id="WP_080868024.1">
    <property type="nucleotide sequence ID" value="NZ_LT009733.1"/>
</dbReference>
<dbReference type="AlphaFoldDB" id="A0A1S7SE05"/>
<comment type="cofactor">
    <cofactor evidence="4">
        <name>Mg(2+)</name>
        <dbReference type="ChEBI" id="CHEBI:18420"/>
    </cofactor>
</comment>
<dbReference type="EC" id="6.3.3.2" evidence="4"/>
<comment type="catalytic activity">
    <reaction evidence="4">
        <text>(6S)-5-formyl-5,6,7,8-tetrahydrofolate + ATP = (6R)-5,10-methenyltetrahydrofolate + ADP + phosphate</text>
        <dbReference type="Rhea" id="RHEA:10488"/>
        <dbReference type="ChEBI" id="CHEBI:30616"/>
        <dbReference type="ChEBI" id="CHEBI:43474"/>
        <dbReference type="ChEBI" id="CHEBI:57455"/>
        <dbReference type="ChEBI" id="CHEBI:57457"/>
        <dbReference type="ChEBI" id="CHEBI:456216"/>
        <dbReference type="EC" id="6.3.3.2"/>
    </reaction>
</comment>
<reference evidence="5 6" key="1">
    <citation type="submission" date="2016-01" db="EMBL/GenBank/DDBJ databases">
        <authorList>
            <person name="Oliw E.H."/>
        </authorList>
    </citation>
    <scope>NUCLEOTIDE SEQUENCE [LARGE SCALE GENOMIC DNA]</scope>
    <source>
        <strain evidence="5 6">Kerr 14</strain>
    </source>
</reference>
<dbReference type="GO" id="GO:0030272">
    <property type="term" value="F:5-formyltetrahydrofolate cyclo-ligase activity"/>
    <property type="evidence" value="ECO:0007669"/>
    <property type="project" value="UniProtKB-EC"/>
</dbReference>
<proteinExistence type="inferred from homology"/>
<gene>
    <name evidence="5" type="ORF">AGR4C_pb20157</name>
</gene>
<dbReference type="GO" id="GO:0005524">
    <property type="term" value="F:ATP binding"/>
    <property type="evidence" value="ECO:0007669"/>
    <property type="project" value="UniProtKB-KW"/>
</dbReference>
<dbReference type="InterPro" id="IPR037171">
    <property type="entry name" value="NagB/RpiA_transferase-like"/>
</dbReference>
<dbReference type="Proteomes" id="UP000191897">
    <property type="component" value="Unassembled WGS sequence"/>
</dbReference>
<evidence type="ECO:0000313" key="6">
    <source>
        <dbReference type="Proteomes" id="UP000191897"/>
    </source>
</evidence>